<dbReference type="AlphaFoldDB" id="A0A1W2B0A5"/>
<dbReference type="Pfam" id="PF00398">
    <property type="entry name" value="RrnaAD"/>
    <property type="match status" value="1"/>
</dbReference>
<dbReference type="SMART" id="SM00650">
    <property type="entry name" value="rADc"/>
    <property type="match status" value="1"/>
</dbReference>
<evidence type="ECO:0000259" key="9">
    <source>
        <dbReference type="SMART" id="SM00650"/>
    </source>
</evidence>
<dbReference type="InterPro" id="IPR020596">
    <property type="entry name" value="rRNA_Ade_Mease_Trfase_CS"/>
</dbReference>
<keyword evidence="5 7" id="KW-0949">S-adenosyl-L-methionine</keyword>
<feature type="binding site" evidence="7 8">
    <location>
        <position position="86"/>
    </location>
    <ligand>
        <name>S-adenosyl-L-methionine</name>
        <dbReference type="ChEBI" id="CHEBI:59789"/>
    </ligand>
</feature>
<name>A0A1W2B0A5_9FLAO</name>
<dbReference type="InterPro" id="IPR001737">
    <property type="entry name" value="KsgA/Erm"/>
</dbReference>
<dbReference type="PANTHER" id="PTHR11727">
    <property type="entry name" value="DIMETHYLADENOSINE TRANSFERASE"/>
    <property type="match status" value="1"/>
</dbReference>
<dbReference type="FunFam" id="1.10.8.100:FF:000001">
    <property type="entry name" value="Ribosomal RNA small subunit methyltransferase A"/>
    <property type="match status" value="1"/>
</dbReference>
<evidence type="ECO:0000256" key="1">
    <source>
        <dbReference type="ARBA" id="ARBA00022490"/>
    </source>
</evidence>
<evidence type="ECO:0000256" key="8">
    <source>
        <dbReference type="PROSITE-ProRule" id="PRU01026"/>
    </source>
</evidence>
<feature type="binding site" evidence="7 8">
    <location>
        <position position="38"/>
    </location>
    <ligand>
        <name>S-adenosyl-L-methionine</name>
        <dbReference type="ChEBI" id="CHEBI:59789"/>
    </ligand>
</feature>
<comment type="similarity">
    <text evidence="7">Belongs to the class I-like SAM-binding methyltransferase superfamily. rRNA adenine N(6)-methyltransferase family. RsmA subfamily.</text>
</comment>
<dbReference type="Proteomes" id="UP000192393">
    <property type="component" value="Unassembled WGS sequence"/>
</dbReference>
<organism evidence="10 11">
    <name type="scientific">Moheibacter sediminis</name>
    <dbReference type="NCBI Taxonomy" id="1434700"/>
    <lineage>
        <taxon>Bacteria</taxon>
        <taxon>Pseudomonadati</taxon>
        <taxon>Bacteroidota</taxon>
        <taxon>Flavobacteriia</taxon>
        <taxon>Flavobacteriales</taxon>
        <taxon>Weeksellaceae</taxon>
        <taxon>Moheibacter</taxon>
    </lineage>
</organism>
<dbReference type="GO" id="GO:0052908">
    <property type="term" value="F:16S rRNA (adenine(1518)-N(6)/adenine(1519)-N(6))-dimethyltransferase activity"/>
    <property type="evidence" value="ECO:0007669"/>
    <property type="project" value="UniProtKB-EC"/>
</dbReference>
<dbReference type="PROSITE" id="PS51689">
    <property type="entry name" value="SAM_RNA_A_N6_MT"/>
    <property type="match status" value="1"/>
</dbReference>
<dbReference type="PANTHER" id="PTHR11727:SF7">
    <property type="entry name" value="DIMETHYLADENOSINE TRANSFERASE-RELATED"/>
    <property type="match status" value="1"/>
</dbReference>
<comment type="function">
    <text evidence="7">Specifically dimethylates two adjacent adenosines (A1518 and A1519) in the loop of a conserved hairpin near the 3'-end of 16S rRNA in the 30S particle. May play a critical role in biogenesis of 30S subunits.</text>
</comment>
<comment type="subcellular location">
    <subcellularLocation>
        <location evidence="7">Cytoplasm</location>
    </subcellularLocation>
</comment>
<dbReference type="GO" id="GO:0003723">
    <property type="term" value="F:RNA binding"/>
    <property type="evidence" value="ECO:0007669"/>
    <property type="project" value="UniProtKB-UniRule"/>
</dbReference>
<comment type="catalytic activity">
    <reaction evidence="7">
        <text>adenosine(1518)/adenosine(1519) in 16S rRNA + 4 S-adenosyl-L-methionine = N(6)-dimethyladenosine(1518)/N(6)-dimethyladenosine(1519) in 16S rRNA + 4 S-adenosyl-L-homocysteine + 4 H(+)</text>
        <dbReference type="Rhea" id="RHEA:19609"/>
        <dbReference type="Rhea" id="RHEA-COMP:10232"/>
        <dbReference type="Rhea" id="RHEA-COMP:10233"/>
        <dbReference type="ChEBI" id="CHEBI:15378"/>
        <dbReference type="ChEBI" id="CHEBI:57856"/>
        <dbReference type="ChEBI" id="CHEBI:59789"/>
        <dbReference type="ChEBI" id="CHEBI:74411"/>
        <dbReference type="ChEBI" id="CHEBI:74493"/>
        <dbReference type="EC" id="2.1.1.182"/>
    </reaction>
</comment>
<feature type="binding site" evidence="7 8">
    <location>
        <position position="40"/>
    </location>
    <ligand>
        <name>S-adenosyl-L-methionine</name>
        <dbReference type="ChEBI" id="CHEBI:59789"/>
    </ligand>
</feature>
<evidence type="ECO:0000256" key="5">
    <source>
        <dbReference type="ARBA" id="ARBA00022691"/>
    </source>
</evidence>
<dbReference type="HAMAP" id="MF_00607">
    <property type="entry name" value="16SrRNA_methyltr_A"/>
    <property type="match status" value="1"/>
</dbReference>
<keyword evidence="11" id="KW-1185">Reference proteome</keyword>
<gene>
    <name evidence="7" type="primary">rsmA</name>
    <name evidence="7" type="synonym">ksgA</name>
    <name evidence="10" type="ORF">SAMN06296427_105217</name>
</gene>
<evidence type="ECO:0000256" key="6">
    <source>
        <dbReference type="ARBA" id="ARBA00022884"/>
    </source>
</evidence>
<dbReference type="InterPro" id="IPR011530">
    <property type="entry name" value="rRNA_adenine_dimethylase"/>
</dbReference>
<accession>A0A1W2B0A5</accession>
<keyword evidence="2 7" id="KW-0698">rRNA processing</keyword>
<dbReference type="InterPro" id="IPR023165">
    <property type="entry name" value="rRNA_Ade_diMease-like_C"/>
</dbReference>
<proteinExistence type="inferred from homology"/>
<dbReference type="Gene3D" id="1.10.8.100">
    <property type="entry name" value="Ribosomal RNA adenine dimethylase-like, domain 2"/>
    <property type="match status" value="1"/>
</dbReference>
<dbReference type="SUPFAM" id="SSF53335">
    <property type="entry name" value="S-adenosyl-L-methionine-dependent methyltransferases"/>
    <property type="match status" value="1"/>
</dbReference>
<evidence type="ECO:0000313" key="10">
    <source>
        <dbReference type="EMBL" id="SMC66393.1"/>
    </source>
</evidence>
<dbReference type="NCBIfam" id="TIGR00755">
    <property type="entry name" value="ksgA"/>
    <property type="match status" value="1"/>
</dbReference>
<sequence length="278" mass="32439">MFLQQLKNSHKFTWKNFYFRNHYLRSMSVKAKKHLGQHFLLDESVAKDIVDALTWKGYNQVLEIGPGMGVLTKYLIHEKKNISVVEIDSESVEYLQANYLNLKIYGEDFLRMNLKEKFNNEQITVLGNFPYNISTQIVFKIIEDRTQVPEMVGMFQKEVAERICAKHGSKVYGITSVLAQAYYETEYLFTVDEHVFSPPPKVKSGVMRMKRIKTELEVDERLFFNIVKTAFNQRRKTLRNALKSLNISQHSIDENLLNLRPEQLSVQQFIELTGKISG</sequence>
<evidence type="ECO:0000256" key="2">
    <source>
        <dbReference type="ARBA" id="ARBA00022552"/>
    </source>
</evidence>
<evidence type="ECO:0000256" key="7">
    <source>
        <dbReference type="HAMAP-Rule" id="MF_00607"/>
    </source>
</evidence>
<dbReference type="InterPro" id="IPR029063">
    <property type="entry name" value="SAM-dependent_MTases_sf"/>
</dbReference>
<dbReference type="PROSITE" id="PS01131">
    <property type="entry name" value="RRNA_A_DIMETH"/>
    <property type="match status" value="1"/>
</dbReference>
<keyword evidence="3 7" id="KW-0489">Methyltransferase</keyword>
<feature type="domain" description="Ribosomal RNA adenine methylase transferase N-terminal" evidence="9">
    <location>
        <begin position="45"/>
        <end position="213"/>
    </location>
</feature>
<evidence type="ECO:0000256" key="3">
    <source>
        <dbReference type="ARBA" id="ARBA00022603"/>
    </source>
</evidence>
<dbReference type="EMBL" id="FWXS01000005">
    <property type="protein sequence ID" value="SMC66393.1"/>
    <property type="molecule type" value="Genomic_DNA"/>
</dbReference>
<feature type="binding site" evidence="7 8">
    <location>
        <position position="65"/>
    </location>
    <ligand>
        <name>S-adenosyl-L-methionine</name>
        <dbReference type="ChEBI" id="CHEBI:59789"/>
    </ligand>
</feature>
<keyword evidence="4 7" id="KW-0808">Transferase</keyword>
<evidence type="ECO:0000313" key="11">
    <source>
        <dbReference type="Proteomes" id="UP000192393"/>
    </source>
</evidence>
<keyword evidence="1 7" id="KW-0963">Cytoplasm</keyword>
<dbReference type="EC" id="2.1.1.182" evidence="7"/>
<reference evidence="10 11" key="1">
    <citation type="submission" date="2017-04" db="EMBL/GenBank/DDBJ databases">
        <authorList>
            <person name="Afonso C.L."/>
            <person name="Miller P.J."/>
            <person name="Scott M.A."/>
            <person name="Spackman E."/>
            <person name="Goraichik I."/>
            <person name="Dimitrov K.M."/>
            <person name="Suarez D.L."/>
            <person name="Swayne D.E."/>
        </authorList>
    </citation>
    <scope>NUCLEOTIDE SEQUENCE [LARGE SCALE GENOMIC DNA]</scope>
    <source>
        <strain evidence="10 11">CGMCC 1.12708</strain>
    </source>
</reference>
<evidence type="ECO:0000256" key="4">
    <source>
        <dbReference type="ARBA" id="ARBA00022679"/>
    </source>
</evidence>
<feature type="binding site" evidence="7 8">
    <location>
        <position position="128"/>
    </location>
    <ligand>
        <name>S-adenosyl-L-methionine</name>
        <dbReference type="ChEBI" id="CHEBI:59789"/>
    </ligand>
</feature>
<feature type="binding site" evidence="7 8">
    <location>
        <position position="108"/>
    </location>
    <ligand>
        <name>S-adenosyl-L-methionine</name>
        <dbReference type="ChEBI" id="CHEBI:59789"/>
    </ligand>
</feature>
<dbReference type="STRING" id="1434700.SAMN06296427_105217"/>
<dbReference type="Gene3D" id="3.40.50.150">
    <property type="entry name" value="Vaccinia Virus protein VP39"/>
    <property type="match status" value="1"/>
</dbReference>
<dbReference type="GO" id="GO:0005829">
    <property type="term" value="C:cytosol"/>
    <property type="evidence" value="ECO:0007669"/>
    <property type="project" value="TreeGrafter"/>
</dbReference>
<protein>
    <recommendedName>
        <fullName evidence="7">Ribosomal RNA small subunit methyltransferase A</fullName>
        <ecNumber evidence="7">2.1.1.182</ecNumber>
    </recommendedName>
    <alternativeName>
        <fullName evidence="7">16S rRNA (adenine(1518)-N(6)/adenine(1519)-N(6))-dimethyltransferase</fullName>
    </alternativeName>
    <alternativeName>
        <fullName evidence="7">16S rRNA dimethyladenosine transferase</fullName>
    </alternativeName>
    <alternativeName>
        <fullName evidence="7">16S rRNA dimethylase</fullName>
    </alternativeName>
    <alternativeName>
        <fullName evidence="7">S-adenosylmethionine-6-N', N'-adenosyl(rRNA) dimethyltransferase</fullName>
    </alternativeName>
</protein>
<keyword evidence="6 7" id="KW-0694">RNA-binding</keyword>
<dbReference type="InterPro" id="IPR020598">
    <property type="entry name" value="rRNA_Ade_methylase_Trfase_N"/>
</dbReference>